<dbReference type="Gene3D" id="3.40.630.30">
    <property type="match status" value="1"/>
</dbReference>
<comment type="caution">
    <text evidence="4">The sequence shown here is derived from an EMBL/GenBank/DDBJ whole genome shotgun (WGS) entry which is preliminary data.</text>
</comment>
<dbReference type="EMBL" id="BMHF01000010">
    <property type="protein sequence ID" value="GGA42682.1"/>
    <property type="molecule type" value="Genomic_DNA"/>
</dbReference>
<evidence type="ECO:0000313" key="4">
    <source>
        <dbReference type="EMBL" id="GGA42682.1"/>
    </source>
</evidence>
<dbReference type="PANTHER" id="PTHR43420:SF47">
    <property type="entry name" value="N-ACETYLTRANSFERASE DOMAIN-CONTAINING PROTEIN"/>
    <property type="match status" value="1"/>
</dbReference>
<dbReference type="Proteomes" id="UP000609323">
    <property type="component" value="Unassembled WGS sequence"/>
</dbReference>
<gene>
    <name evidence="4" type="ORF">GCM10010917_30010</name>
</gene>
<dbReference type="CDD" id="cd04301">
    <property type="entry name" value="NAT_SF"/>
    <property type="match status" value="1"/>
</dbReference>
<evidence type="ECO:0000259" key="3">
    <source>
        <dbReference type="PROSITE" id="PS51186"/>
    </source>
</evidence>
<accession>A0ABQ1GFW0</accession>
<keyword evidence="1" id="KW-0808">Transferase</keyword>
<evidence type="ECO:0000256" key="1">
    <source>
        <dbReference type="ARBA" id="ARBA00022679"/>
    </source>
</evidence>
<protein>
    <submittedName>
        <fullName evidence="4">N-acetyltransferase</fullName>
    </submittedName>
</protein>
<dbReference type="InterPro" id="IPR000182">
    <property type="entry name" value="GNAT_dom"/>
</dbReference>
<evidence type="ECO:0000313" key="5">
    <source>
        <dbReference type="Proteomes" id="UP000609323"/>
    </source>
</evidence>
<evidence type="ECO:0000256" key="2">
    <source>
        <dbReference type="ARBA" id="ARBA00023315"/>
    </source>
</evidence>
<organism evidence="4 5">
    <name type="scientific">Paenibacillus physcomitrellae</name>
    <dbReference type="NCBI Taxonomy" id="1619311"/>
    <lineage>
        <taxon>Bacteria</taxon>
        <taxon>Bacillati</taxon>
        <taxon>Bacillota</taxon>
        <taxon>Bacilli</taxon>
        <taxon>Bacillales</taxon>
        <taxon>Paenibacillaceae</taxon>
        <taxon>Paenibacillus</taxon>
    </lineage>
</organism>
<dbReference type="PROSITE" id="PS51186">
    <property type="entry name" value="GNAT"/>
    <property type="match status" value="1"/>
</dbReference>
<keyword evidence="2" id="KW-0012">Acyltransferase</keyword>
<name>A0ABQ1GFW0_9BACL</name>
<feature type="domain" description="N-acetyltransferase" evidence="3">
    <location>
        <begin position="5"/>
        <end position="162"/>
    </location>
</feature>
<keyword evidence="5" id="KW-1185">Reference proteome</keyword>
<proteinExistence type="predicted"/>
<sequence>MSEEIEIRLSELRDAGALMEIDDLVWTPAITPGPMVKKTKEQYLQQCPPGNQLVACLGSRLVGYIGFDNPTGLASNRHVYEINIAIHPEFQHRGIGMKLMEAMKEQAKADGVRKLSLRVLSTNQAAKAFYERCSFRVQGVLPEEFWLDGRYVDDILMWCPVS</sequence>
<dbReference type="InterPro" id="IPR050680">
    <property type="entry name" value="YpeA/RimI_acetyltransf"/>
</dbReference>
<dbReference type="InterPro" id="IPR016181">
    <property type="entry name" value="Acyl_CoA_acyltransferase"/>
</dbReference>
<dbReference type="SUPFAM" id="SSF55729">
    <property type="entry name" value="Acyl-CoA N-acyltransferases (Nat)"/>
    <property type="match status" value="1"/>
</dbReference>
<dbReference type="Pfam" id="PF00583">
    <property type="entry name" value="Acetyltransf_1"/>
    <property type="match status" value="1"/>
</dbReference>
<reference evidence="5" key="1">
    <citation type="journal article" date="2019" name="Int. J. Syst. Evol. Microbiol.">
        <title>The Global Catalogue of Microorganisms (GCM) 10K type strain sequencing project: providing services to taxonomists for standard genome sequencing and annotation.</title>
        <authorList>
            <consortium name="The Broad Institute Genomics Platform"/>
            <consortium name="The Broad Institute Genome Sequencing Center for Infectious Disease"/>
            <person name="Wu L."/>
            <person name="Ma J."/>
        </authorList>
    </citation>
    <scope>NUCLEOTIDE SEQUENCE [LARGE SCALE GENOMIC DNA]</scope>
    <source>
        <strain evidence="5">CGMCC 1.15044</strain>
    </source>
</reference>
<dbReference type="PANTHER" id="PTHR43420">
    <property type="entry name" value="ACETYLTRANSFERASE"/>
    <property type="match status" value="1"/>
</dbReference>